<dbReference type="RefSeq" id="WP_141982670.1">
    <property type="nucleotide sequence ID" value="NZ_VFPP01000001.1"/>
</dbReference>
<keyword evidence="2" id="KW-0808">Transferase</keyword>
<dbReference type="Proteomes" id="UP000316628">
    <property type="component" value="Unassembled WGS sequence"/>
</dbReference>
<dbReference type="InterPro" id="IPR029063">
    <property type="entry name" value="SAM-dependent_MTases_sf"/>
</dbReference>
<dbReference type="PANTHER" id="PTHR45036:SF1">
    <property type="entry name" value="METHYLTRANSFERASE LIKE 7A"/>
    <property type="match status" value="1"/>
</dbReference>
<dbReference type="OrthoDB" id="65624at2"/>
<dbReference type="CDD" id="cd02440">
    <property type="entry name" value="AdoMet_MTases"/>
    <property type="match status" value="1"/>
</dbReference>
<proteinExistence type="predicted"/>
<dbReference type="InterPro" id="IPR052356">
    <property type="entry name" value="Thiol_S-MT"/>
</dbReference>
<reference evidence="2 3" key="1">
    <citation type="submission" date="2019-06" db="EMBL/GenBank/DDBJ databases">
        <title>Sequencing the genomes of 1000 actinobacteria strains.</title>
        <authorList>
            <person name="Klenk H.-P."/>
        </authorList>
    </citation>
    <scope>NUCLEOTIDE SEQUENCE [LARGE SCALE GENOMIC DNA]</scope>
    <source>
        <strain evidence="2 3">DSM 45456</strain>
    </source>
</reference>
<feature type="domain" description="Methyltransferase type 11" evidence="1">
    <location>
        <begin position="51"/>
        <end position="145"/>
    </location>
</feature>
<evidence type="ECO:0000313" key="3">
    <source>
        <dbReference type="Proteomes" id="UP000316628"/>
    </source>
</evidence>
<name>A0A543JNT5_9PSEU</name>
<dbReference type="PANTHER" id="PTHR45036">
    <property type="entry name" value="METHYLTRANSFERASE LIKE 7B"/>
    <property type="match status" value="1"/>
</dbReference>
<dbReference type="EMBL" id="VFPP01000001">
    <property type="protein sequence ID" value="TQM84496.1"/>
    <property type="molecule type" value="Genomic_DNA"/>
</dbReference>
<gene>
    <name evidence="2" type="ORF">FHX81_6942</name>
</gene>
<dbReference type="GO" id="GO:0032259">
    <property type="term" value="P:methylation"/>
    <property type="evidence" value="ECO:0007669"/>
    <property type="project" value="UniProtKB-KW"/>
</dbReference>
<evidence type="ECO:0000259" key="1">
    <source>
        <dbReference type="Pfam" id="PF08241"/>
    </source>
</evidence>
<dbReference type="Gene3D" id="3.40.50.150">
    <property type="entry name" value="Vaccinia Virus protein VP39"/>
    <property type="match status" value="1"/>
</dbReference>
<dbReference type="AlphaFoldDB" id="A0A543JNT5"/>
<accession>A0A543JNT5</accession>
<dbReference type="SUPFAM" id="SSF53335">
    <property type="entry name" value="S-adenosyl-L-methionine-dependent methyltransferases"/>
    <property type="match status" value="1"/>
</dbReference>
<protein>
    <submittedName>
        <fullName evidence="2">Methyltransferase family protein</fullName>
    </submittedName>
</protein>
<sequence>MANLLKKAYDATWGKYVFAGMYDKFLAKVEGYGLSEKRAEFLKPAYGRTIELGTGTGLNLPHYPDTVDELILTEPYPPMVAKLEEKTRNDPRRIQLVVAGAEKLPYPDGYFDTVAAAMILCTVPDPQPALREIERVLKPGGQYLFLEHVRNKDPKVARKQDIIQKGWYWFGNECHCNRPTVQTLQNSSLEIADLQETKMPGAWEFIEAMVIGRAVRPLNPGTKPLSVSTASNGHAHADADCDC</sequence>
<keyword evidence="3" id="KW-1185">Reference proteome</keyword>
<comment type="caution">
    <text evidence="2">The sequence shown here is derived from an EMBL/GenBank/DDBJ whole genome shotgun (WGS) entry which is preliminary data.</text>
</comment>
<keyword evidence="2" id="KW-0489">Methyltransferase</keyword>
<dbReference type="Pfam" id="PF08241">
    <property type="entry name" value="Methyltransf_11"/>
    <property type="match status" value="1"/>
</dbReference>
<evidence type="ECO:0000313" key="2">
    <source>
        <dbReference type="EMBL" id="TQM84496.1"/>
    </source>
</evidence>
<dbReference type="InterPro" id="IPR013216">
    <property type="entry name" value="Methyltransf_11"/>
</dbReference>
<organism evidence="2 3">
    <name type="scientific">Saccharothrix saharensis</name>
    <dbReference type="NCBI Taxonomy" id="571190"/>
    <lineage>
        <taxon>Bacteria</taxon>
        <taxon>Bacillati</taxon>
        <taxon>Actinomycetota</taxon>
        <taxon>Actinomycetes</taxon>
        <taxon>Pseudonocardiales</taxon>
        <taxon>Pseudonocardiaceae</taxon>
        <taxon>Saccharothrix</taxon>
    </lineage>
</organism>
<dbReference type="GO" id="GO:0008757">
    <property type="term" value="F:S-adenosylmethionine-dependent methyltransferase activity"/>
    <property type="evidence" value="ECO:0007669"/>
    <property type="project" value="InterPro"/>
</dbReference>